<evidence type="ECO:0000256" key="1">
    <source>
        <dbReference type="ARBA" id="ARBA00007953"/>
    </source>
</evidence>
<sequence length="333" mass="39085">MIKRVFLQNHKSLDFEFYQNEYDFIVEEIPIVFSLKGNFLVLKIKKRNLGTWDLIDLISNFLHINRNEIGYAGLKDKNATTTQYISIPKKYSKEIKKFHHKKIEILKTYLHNEKLNIGDLKGNKFRINLKKVDFNTLITIQNCIKLIDKIGMPNYFGFQRFGKDIEQNLLKAKQLVSGELHIKDRKLEKMLISAYQSAFFNAWLVKRVSLHKNKFLLLDGDIFHDLKNNRFFTAKNISEQNITAFENKQISFTGLLPGRKVFRSISKAKQIEENFDDSSIYEKGYRRDAIVFPKIEDIKYNKAKNECLLTFILPKGSYATVFIENIANKNFNS</sequence>
<comment type="similarity">
    <text evidence="1 4">Belongs to the pseudouridine synthase TruD family.</text>
</comment>
<dbReference type="PROSITE" id="PS01268">
    <property type="entry name" value="UPF0024"/>
    <property type="match status" value="1"/>
</dbReference>
<evidence type="ECO:0000256" key="4">
    <source>
        <dbReference type="HAMAP-Rule" id="MF_01082"/>
    </source>
</evidence>
<reference evidence="6 7" key="1">
    <citation type="submission" date="2017-09" db="EMBL/GenBank/DDBJ databases">
        <title>Genomics of the genus Arcobacter.</title>
        <authorList>
            <person name="Perez-Cataluna A."/>
            <person name="Figueras M.J."/>
            <person name="Salas-Masso N."/>
        </authorList>
    </citation>
    <scope>NUCLEOTIDE SEQUENCE [LARGE SCALE GENOMIC DNA]</scope>
    <source>
        <strain evidence="6 7">DSM 18005</strain>
    </source>
</reference>
<evidence type="ECO:0000256" key="3">
    <source>
        <dbReference type="ARBA" id="ARBA00023235"/>
    </source>
</evidence>
<accession>A0A2N1IZE6</accession>
<dbReference type="SUPFAM" id="SSF55120">
    <property type="entry name" value="Pseudouridine synthase"/>
    <property type="match status" value="1"/>
</dbReference>
<dbReference type="Proteomes" id="UP000233248">
    <property type="component" value="Unassembled WGS sequence"/>
</dbReference>
<name>A0A2N1IZE6_9BACT</name>
<dbReference type="PROSITE" id="PS50984">
    <property type="entry name" value="TRUD"/>
    <property type="match status" value="1"/>
</dbReference>
<evidence type="ECO:0000313" key="7">
    <source>
        <dbReference type="Proteomes" id="UP000233248"/>
    </source>
</evidence>
<evidence type="ECO:0000259" key="5">
    <source>
        <dbReference type="PROSITE" id="PS50984"/>
    </source>
</evidence>
<proteinExistence type="inferred from homology"/>
<feature type="domain" description="TRUD" evidence="5">
    <location>
        <begin position="151"/>
        <end position="310"/>
    </location>
</feature>
<dbReference type="EC" id="5.4.99.27" evidence="4"/>
<evidence type="ECO:0000256" key="2">
    <source>
        <dbReference type="ARBA" id="ARBA00022694"/>
    </source>
</evidence>
<dbReference type="InterPro" id="IPR050170">
    <property type="entry name" value="TruD_pseudoU_synthase"/>
</dbReference>
<dbReference type="PANTHER" id="PTHR47811">
    <property type="entry name" value="TRNA PSEUDOURIDINE SYNTHASE D"/>
    <property type="match status" value="1"/>
</dbReference>
<dbReference type="GO" id="GO:0003723">
    <property type="term" value="F:RNA binding"/>
    <property type="evidence" value="ECO:0007669"/>
    <property type="project" value="InterPro"/>
</dbReference>
<dbReference type="Pfam" id="PF01142">
    <property type="entry name" value="TruD"/>
    <property type="match status" value="1"/>
</dbReference>
<keyword evidence="3 4" id="KW-0413">Isomerase</keyword>
<dbReference type="GO" id="GO:0160150">
    <property type="term" value="F:tRNA pseudouridine(13) synthase activity"/>
    <property type="evidence" value="ECO:0007669"/>
    <property type="project" value="UniProtKB-EC"/>
</dbReference>
<keyword evidence="2 4" id="KW-0819">tRNA processing</keyword>
<dbReference type="OrthoDB" id="1550679at2"/>
<gene>
    <name evidence="4" type="primary">truD</name>
    <name evidence="6" type="ORF">CP960_13295</name>
</gene>
<dbReference type="InterPro" id="IPR043165">
    <property type="entry name" value="TruD_insert_sf"/>
</dbReference>
<keyword evidence="7" id="KW-1185">Reference proteome</keyword>
<dbReference type="InterPro" id="IPR011760">
    <property type="entry name" value="PsdUridine_synth_TruD_insert"/>
</dbReference>
<dbReference type="AlphaFoldDB" id="A0A2N1IZE6"/>
<dbReference type="HAMAP" id="MF_01082">
    <property type="entry name" value="TruD"/>
    <property type="match status" value="1"/>
</dbReference>
<dbReference type="GO" id="GO:0005829">
    <property type="term" value="C:cytosol"/>
    <property type="evidence" value="ECO:0007669"/>
    <property type="project" value="TreeGrafter"/>
</dbReference>
<dbReference type="Gene3D" id="3.30.2340.10">
    <property type="entry name" value="TruD, insertion domain"/>
    <property type="match status" value="1"/>
</dbReference>
<dbReference type="GO" id="GO:0031119">
    <property type="term" value="P:tRNA pseudouridine synthesis"/>
    <property type="evidence" value="ECO:0007669"/>
    <property type="project" value="UniProtKB-UniRule"/>
</dbReference>
<dbReference type="PANTHER" id="PTHR47811:SF1">
    <property type="entry name" value="TRNA PSEUDOURIDINE SYNTHASE D"/>
    <property type="match status" value="1"/>
</dbReference>
<dbReference type="RefSeq" id="WP_101185949.1">
    <property type="nucleotide sequence ID" value="NZ_CP031218.1"/>
</dbReference>
<dbReference type="InterPro" id="IPR020119">
    <property type="entry name" value="PsdUridine_synth_TruD_CS"/>
</dbReference>
<dbReference type="InterPro" id="IPR001656">
    <property type="entry name" value="PsdUridine_synth_TruD"/>
</dbReference>
<evidence type="ECO:0000313" key="6">
    <source>
        <dbReference type="EMBL" id="PKI79671.1"/>
    </source>
</evidence>
<comment type="function">
    <text evidence="4">Responsible for synthesis of pseudouridine from uracil-13 in transfer RNAs.</text>
</comment>
<dbReference type="KEGG" id="ahs:AHALO_0242"/>
<comment type="caution">
    <text evidence="6">The sequence shown here is derived from an EMBL/GenBank/DDBJ whole genome shotgun (WGS) entry which is preliminary data.</text>
</comment>
<dbReference type="EMBL" id="NXIF01000086">
    <property type="protein sequence ID" value="PKI79671.1"/>
    <property type="molecule type" value="Genomic_DNA"/>
</dbReference>
<protein>
    <recommendedName>
        <fullName evidence="4">tRNA pseudouridine synthase D</fullName>
        <ecNumber evidence="4">5.4.99.27</ecNumber>
    </recommendedName>
    <alternativeName>
        <fullName evidence="4">tRNA pseudouridine(13) synthase</fullName>
    </alternativeName>
    <alternativeName>
        <fullName evidence="4">tRNA pseudouridylate synthase D</fullName>
    </alternativeName>
    <alternativeName>
        <fullName evidence="4">tRNA-uridine isomerase D</fullName>
    </alternativeName>
</protein>
<dbReference type="InterPro" id="IPR042214">
    <property type="entry name" value="TruD_catalytic"/>
</dbReference>
<feature type="active site" description="Nucleophile" evidence="4">
    <location>
        <position position="76"/>
    </location>
</feature>
<organism evidence="6 7">
    <name type="scientific">Malaciobacter halophilus</name>
    <dbReference type="NCBI Taxonomy" id="197482"/>
    <lineage>
        <taxon>Bacteria</taxon>
        <taxon>Pseudomonadati</taxon>
        <taxon>Campylobacterota</taxon>
        <taxon>Epsilonproteobacteria</taxon>
        <taxon>Campylobacterales</taxon>
        <taxon>Arcobacteraceae</taxon>
        <taxon>Malaciobacter</taxon>
    </lineage>
</organism>
<dbReference type="Gene3D" id="3.30.2350.20">
    <property type="entry name" value="TruD, catalytic domain"/>
    <property type="match status" value="1"/>
</dbReference>
<dbReference type="InterPro" id="IPR020103">
    <property type="entry name" value="PsdUridine_synth_cat_dom_sf"/>
</dbReference>
<comment type="catalytic activity">
    <reaction evidence="4">
        <text>uridine(13) in tRNA = pseudouridine(13) in tRNA</text>
        <dbReference type="Rhea" id="RHEA:42540"/>
        <dbReference type="Rhea" id="RHEA-COMP:10105"/>
        <dbReference type="Rhea" id="RHEA-COMP:10106"/>
        <dbReference type="ChEBI" id="CHEBI:65314"/>
        <dbReference type="ChEBI" id="CHEBI:65315"/>
        <dbReference type="EC" id="5.4.99.27"/>
    </reaction>
</comment>